<reference evidence="1" key="2">
    <citation type="journal article" date="2020" name="Nat. Commun.">
        <title>Large-scale genome sequencing of mycorrhizal fungi provides insights into the early evolution of symbiotic traits.</title>
        <authorList>
            <person name="Miyauchi S."/>
            <person name="Kiss E."/>
            <person name="Kuo A."/>
            <person name="Drula E."/>
            <person name="Kohler A."/>
            <person name="Sanchez-Garcia M."/>
            <person name="Morin E."/>
            <person name="Andreopoulos B."/>
            <person name="Barry K.W."/>
            <person name="Bonito G."/>
            <person name="Buee M."/>
            <person name="Carver A."/>
            <person name="Chen C."/>
            <person name="Cichocki N."/>
            <person name="Clum A."/>
            <person name="Culley D."/>
            <person name="Crous P.W."/>
            <person name="Fauchery L."/>
            <person name="Girlanda M."/>
            <person name="Hayes R.D."/>
            <person name="Keri Z."/>
            <person name="LaButti K."/>
            <person name="Lipzen A."/>
            <person name="Lombard V."/>
            <person name="Magnuson J."/>
            <person name="Maillard F."/>
            <person name="Murat C."/>
            <person name="Nolan M."/>
            <person name="Ohm R.A."/>
            <person name="Pangilinan J."/>
            <person name="Pereira M.F."/>
            <person name="Perotto S."/>
            <person name="Peter M."/>
            <person name="Pfister S."/>
            <person name="Riley R."/>
            <person name="Sitrit Y."/>
            <person name="Stielow J.B."/>
            <person name="Szollosi G."/>
            <person name="Zifcakova L."/>
            <person name="Stursova M."/>
            <person name="Spatafora J.W."/>
            <person name="Tedersoo L."/>
            <person name="Vaario L.M."/>
            <person name="Yamada A."/>
            <person name="Yan M."/>
            <person name="Wang P."/>
            <person name="Xu J."/>
            <person name="Bruns T."/>
            <person name="Baldrian P."/>
            <person name="Vilgalys R."/>
            <person name="Dunand C."/>
            <person name="Henrissat B."/>
            <person name="Grigoriev I.V."/>
            <person name="Hibbett D."/>
            <person name="Nagy L.G."/>
            <person name="Martin F.M."/>
        </authorList>
    </citation>
    <scope>NUCLEOTIDE SEQUENCE</scope>
    <source>
        <strain evidence="1">BED1</strain>
    </source>
</reference>
<comment type="caution">
    <text evidence="1">The sequence shown here is derived from an EMBL/GenBank/DDBJ whole genome shotgun (WGS) entry which is preliminary data.</text>
</comment>
<gene>
    <name evidence="1" type="ORF">L210DRAFT_3649326</name>
</gene>
<evidence type="ECO:0000313" key="1">
    <source>
        <dbReference type="EMBL" id="KAF8434153.1"/>
    </source>
</evidence>
<reference evidence="1" key="1">
    <citation type="submission" date="2019-10" db="EMBL/GenBank/DDBJ databases">
        <authorList>
            <consortium name="DOE Joint Genome Institute"/>
            <person name="Kuo A."/>
            <person name="Miyauchi S."/>
            <person name="Kiss E."/>
            <person name="Drula E."/>
            <person name="Kohler A."/>
            <person name="Sanchez-Garcia M."/>
            <person name="Andreopoulos B."/>
            <person name="Barry K.W."/>
            <person name="Bonito G."/>
            <person name="Buee M."/>
            <person name="Carver A."/>
            <person name="Chen C."/>
            <person name="Cichocki N."/>
            <person name="Clum A."/>
            <person name="Culley D."/>
            <person name="Crous P.W."/>
            <person name="Fauchery L."/>
            <person name="Girlanda M."/>
            <person name="Hayes R."/>
            <person name="Keri Z."/>
            <person name="LaButti K."/>
            <person name="Lipzen A."/>
            <person name="Lombard V."/>
            <person name="Magnuson J."/>
            <person name="Maillard F."/>
            <person name="Morin E."/>
            <person name="Murat C."/>
            <person name="Nolan M."/>
            <person name="Ohm R."/>
            <person name="Pangilinan J."/>
            <person name="Pereira M."/>
            <person name="Perotto S."/>
            <person name="Peter M."/>
            <person name="Riley R."/>
            <person name="Sitrit Y."/>
            <person name="Stielow B."/>
            <person name="Szollosi G."/>
            <person name="Zifcakova L."/>
            <person name="Stursova M."/>
            <person name="Spatafora J.W."/>
            <person name="Tedersoo L."/>
            <person name="Vaario L.-M."/>
            <person name="Yamada A."/>
            <person name="Yan M."/>
            <person name="Wang P."/>
            <person name="Xu J."/>
            <person name="Bruns T."/>
            <person name="Baldrian P."/>
            <person name="Vilgalys R."/>
            <person name="Henrissat B."/>
            <person name="Grigoriev I.V."/>
            <person name="Hibbett D."/>
            <person name="Nagy L.G."/>
            <person name="Martin F.M."/>
        </authorList>
    </citation>
    <scope>NUCLEOTIDE SEQUENCE</scope>
    <source>
        <strain evidence="1">BED1</strain>
    </source>
</reference>
<proteinExistence type="predicted"/>
<accession>A0AAD4BLM8</accession>
<organism evidence="1 2">
    <name type="scientific">Boletus edulis BED1</name>
    <dbReference type="NCBI Taxonomy" id="1328754"/>
    <lineage>
        <taxon>Eukaryota</taxon>
        <taxon>Fungi</taxon>
        <taxon>Dikarya</taxon>
        <taxon>Basidiomycota</taxon>
        <taxon>Agaricomycotina</taxon>
        <taxon>Agaricomycetes</taxon>
        <taxon>Agaricomycetidae</taxon>
        <taxon>Boletales</taxon>
        <taxon>Boletineae</taxon>
        <taxon>Boletaceae</taxon>
        <taxon>Boletoideae</taxon>
        <taxon>Boletus</taxon>
    </lineage>
</organism>
<protein>
    <submittedName>
        <fullName evidence="1">Uncharacterized protein</fullName>
    </submittedName>
</protein>
<dbReference type="AlphaFoldDB" id="A0AAD4BLM8"/>
<evidence type="ECO:0000313" key="2">
    <source>
        <dbReference type="Proteomes" id="UP001194468"/>
    </source>
</evidence>
<dbReference type="EMBL" id="WHUW01000030">
    <property type="protein sequence ID" value="KAF8434153.1"/>
    <property type="molecule type" value="Genomic_DNA"/>
</dbReference>
<name>A0AAD4BLM8_BOLED</name>
<keyword evidence="2" id="KW-1185">Reference proteome</keyword>
<dbReference type="Proteomes" id="UP001194468">
    <property type="component" value="Unassembled WGS sequence"/>
</dbReference>
<sequence length="66" mass="7590">MEKDADSMVPSSQPARSILFRLPTVEDLEEQELNAEMIPNDQITDVLTATDRAVEQFRRISTRVRK</sequence>